<dbReference type="Proteomes" id="UP001431010">
    <property type="component" value="Chromosome"/>
</dbReference>
<sequence>MIVRYKRMLVLGVAAAVGFTATQALAQAPSDAQRNAIKSSCRSDYMAHCSSVPPGGAASVQCLQANMASLSAGCQTALRAIEPAAEAKPAAAAATETKPPAAEPSRPVAEPAKSVAQPAAPAAPAKPATASKPEPVKPAASAAPAPGVKPSEAQTAAIRSACGSDYPKVCSSVPPGGAAALQCLEQNKAKVSPSCAKAIAAASGGSAAPAAASSVAAAPATTAVATPDPAPALVLRPLRPLEELRIVRAACGPDARTLCSGVEAGGGRIAQCLAANAGSLSPGCKGMLAEFAANR</sequence>
<keyword evidence="4" id="KW-1185">Reference proteome</keyword>
<feature type="compositionally biased region" description="Low complexity" evidence="1">
    <location>
        <begin position="89"/>
        <end position="104"/>
    </location>
</feature>
<name>A0ABY3RA51_9BRAD</name>
<feature type="compositionally biased region" description="Low complexity" evidence="1">
    <location>
        <begin position="111"/>
        <end position="151"/>
    </location>
</feature>
<evidence type="ECO:0000313" key="4">
    <source>
        <dbReference type="Proteomes" id="UP001431010"/>
    </source>
</evidence>
<reference evidence="3" key="1">
    <citation type="journal article" date="2024" name="Antonie Van Leeuwenhoek">
        <title>Bradyrhizobium ontarionense sp. nov., a novel bacterial symbiont isolated from Aeschynomene indica (Indian jointvetch), harbours photosynthesis, nitrogen fixation and nitrous oxide (N2O) reductase genes.</title>
        <authorList>
            <person name="Bromfield E.S.P."/>
            <person name="Cloutier S."/>
        </authorList>
    </citation>
    <scope>NUCLEOTIDE SEQUENCE</scope>
    <source>
        <strain evidence="3">A19</strain>
    </source>
</reference>
<evidence type="ECO:0000313" key="3">
    <source>
        <dbReference type="EMBL" id="UFZ03825.1"/>
    </source>
</evidence>
<feature type="chain" id="PRO_5047154056" evidence="2">
    <location>
        <begin position="27"/>
        <end position="295"/>
    </location>
</feature>
<dbReference type="PANTHER" id="PTHR11884:SF1">
    <property type="entry name" value="GOLGI APPARATUS PROTEIN 1"/>
    <property type="match status" value="1"/>
</dbReference>
<protein>
    <submittedName>
        <fullName evidence="3">Cysteine rich repeat-containing protein</fullName>
    </submittedName>
</protein>
<proteinExistence type="predicted"/>
<evidence type="ECO:0000256" key="1">
    <source>
        <dbReference type="SAM" id="MobiDB-lite"/>
    </source>
</evidence>
<dbReference type="PANTHER" id="PTHR11884">
    <property type="entry name" value="SELECTIN LIGAND RELATED"/>
    <property type="match status" value="1"/>
</dbReference>
<dbReference type="InterPro" id="IPR039728">
    <property type="entry name" value="GLG1"/>
</dbReference>
<feature type="region of interest" description="Disordered" evidence="1">
    <location>
        <begin position="89"/>
        <end position="152"/>
    </location>
</feature>
<dbReference type="RefSeq" id="WP_231319839.1">
    <property type="nucleotide sequence ID" value="NZ_CP088156.1"/>
</dbReference>
<organism evidence="3 4">
    <name type="scientific">Bradyrhizobium ontarionense</name>
    <dbReference type="NCBI Taxonomy" id="2898149"/>
    <lineage>
        <taxon>Bacteria</taxon>
        <taxon>Pseudomonadati</taxon>
        <taxon>Pseudomonadota</taxon>
        <taxon>Alphaproteobacteria</taxon>
        <taxon>Hyphomicrobiales</taxon>
        <taxon>Nitrobacteraceae</taxon>
        <taxon>Bradyrhizobium</taxon>
    </lineage>
</organism>
<evidence type="ECO:0000256" key="2">
    <source>
        <dbReference type="SAM" id="SignalP"/>
    </source>
</evidence>
<keyword evidence="2" id="KW-0732">Signal</keyword>
<dbReference type="EMBL" id="CP088156">
    <property type="protein sequence ID" value="UFZ03825.1"/>
    <property type="molecule type" value="Genomic_DNA"/>
</dbReference>
<gene>
    <name evidence="3" type="ORF">LQG66_32260</name>
</gene>
<accession>A0ABY3RA51</accession>
<feature type="signal peptide" evidence="2">
    <location>
        <begin position="1"/>
        <end position="26"/>
    </location>
</feature>